<protein>
    <submittedName>
        <fullName evidence="2">YfhO family protein</fullName>
    </submittedName>
</protein>
<feature type="transmembrane region" description="Helical" evidence="1">
    <location>
        <begin position="122"/>
        <end position="143"/>
    </location>
</feature>
<feature type="transmembrane region" description="Helical" evidence="1">
    <location>
        <begin position="170"/>
        <end position="186"/>
    </location>
</feature>
<feature type="transmembrane region" description="Helical" evidence="1">
    <location>
        <begin position="513"/>
        <end position="531"/>
    </location>
</feature>
<feature type="transmembrane region" description="Helical" evidence="1">
    <location>
        <begin position="96"/>
        <end position="115"/>
    </location>
</feature>
<feature type="transmembrane region" description="Helical" evidence="1">
    <location>
        <begin position="192"/>
        <end position="210"/>
    </location>
</feature>
<dbReference type="Pfam" id="PF09586">
    <property type="entry name" value="YfhO"/>
    <property type="match status" value="1"/>
</dbReference>
<evidence type="ECO:0000256" key="1">
    <source>
        <dbReference type="SAM" id="Phobius"/>
    </source>
</evidence>
<feature type="transmembrane region" description="Helical" evidence="1">
    <location>
        <begin position="417"/>
        <end position="436"/>
    </location>
</feature>
<dbReference type="EMBL" id="JBHUOZ010000003">
    <property type="protein sequence ID" value="MFD2920058.1"/>
    <property type="molecule type" value="Genomic_DNA"/>
</dbReference>
<dbReference type="RefSeq" id="WP_386097910.1">
    <property type="nucleotide sequence ID" value="NZ_JBHUOZ010000003.1"/>
</dbReference>
<feature type="transmembrane region" description="Helical" evidence="1">
    <location>
        <begin position="222"/>
        <end position="243"/>
    </location>
</feature>
<feature type="transmembrane region" description="Helical" evidence="1">
    <location>
        <begin position="800"/>
        <end position="821"/>
    </location>
</feature>
<feature type="transmembrane region" description="Helical" evidence="1">
    <location>
        <begin position="448"/>
        <end position="468"/>
    </location>
</feature>
<dbReference type="InterPro" id="IPR018580">
    <property type="entry name" value="Uncharacterised_YfhO"/>
</dbReference>
<proteinExistence type="predicted"/>
<feature type="transmembrane region" description="Helical" evidence="1">
    <location>
        <begin position="538"/>
        <end position="555"/>
    </location>
</feature>
<comment type="caution">
    <text evidence="2">The sequence shown here is derived from an EMBL/GenBank/DDBJ whole genome shotgun (WGS) entry which is preliminary data.</text>
</comment>
<organism evidence="2 3">
    <name type="scientific">Terrimonas rubra</name>
    <dbReference type="NCBI Taxonomy" id="1035890"/>
    <lineage>
        <taxon>Bacteria</taxon>
        <taxon>Pseudomonadati</taxon>
        <taxon>Bacteroidota</taxon>
        <taxon>Chitinophagia</taxon>
        <taxon>Chitinophagales</taxon>
        <taxon>Chitinophagaceae</taxon>
        <taxon>Terrimonas</taxon>
    </lineage>
</organism>
<reference evidence="3" key="1">
    <citation type="journal article" date="2019" name="Int. J. Syst. Evol. Microbiol.">
        <title>The Global Catalogue of Microorganisms (GCM) 10K type strain sequencing project: providing services to taxonomists for standard genome sequencing and annotation.</title>
        <authorList>
            <consortium name="The Broad Institute Genomics Platform"/>
            <consortium name="The Broad Institute Genome Sequencing Center for Infectious Disease"/>
            <person name="Wu L."/>
            <person name="Ma J."/>
        </authorList>
    </citation>
    <scope>NUCLEOTIDE SEQUENCE [LARGE SCALE GENOMIC DNA]</scope>
    <source>
        <strain evidence="3">KCTC 23299</strain>
    </source>
</reference>
<name>A0ABW6A7B1_9BACT</name>
<feature type="transmembrane region" description="Helical" evidence="1">
    <location>
        <begin position="12"/>
        <end position="31"/>
    </location>
</feature>
<keyword evidence="1" id="KW-0812">Transmembrane</keyword>
<dbReference type="Proteomes" id="UP001597511">
    <property type="component" value="Unassembled WGS sequence"/>
</dbReference>
<accession>A0ABW6A7B1</accession>
<feature type="transmembrane region" description="Helical" evidence="1">
    <location>
        <begin position="349"/>
        <end position="368"/>
    </location>
</feature>
<evidence type="ECO:0000313" key="2">
    <source>
        <dbReference type="EMBL" id="MFD2920058.1"/>
    </source>
</evidence>
<dbReference type="PANTHER" id="PTHR38454:SF1">
    <property type="entry name" value="INTEGRAL MEMBRANE PROTEIN"/>
    <property type="match status" value="1"/>
</dbReference>
<feature type="transmembrane region" description="Helical" evidence="1">
    <location>
        <begin position="375"/>
        <end position="397"/>
    </location>
</feature>
<feature type="transmembrane region" description="Helical" evidence="1">
    <location>
        <begin position="149"/>
        <end position="165"/>
    </location>
</feature>
<keyword evidence="1" id="KW-1133">Transmembrane helix</keyword>
<keyword evidence="3" id="KW-1185">Reference proteome</keyword>
<keyword evidence="1" id="KW-0472">Membrane</keyword>
<dbReference type="PANTHER" id="PTHR38454">
    <property type="entry name" value="INTEGRAL MEMBRANE PROTEIN-RELATED"/>
    <property type="match status" value="1"/>
</dbReference>
<sequence>MKNKVVQQVLPHAIAVVIFLLVSVIFCKPILDGNVLNQHDIVGWKGMAQNAFEYKEKHGHFPLWNPNLFSGMPNYQTAMEGKYVLPDLNVVFTLGLPKPISFFFLACVCFYILCVSLRLRPIVGILGALTFAFSTYNPVIIGAGHETKMMAIAYMPLLLAGILLVYNKRYWVGLALTTLGTMLEIASNHPQISYYFFIIAVAITIAYLFTWIKNKEYKHIGIALGITAVSAIVGLSVNMLPILTSTEYAKATMRGGKSVEIVGDSVKAANTTGLDASYAFRYSMSKAEPLVMMMPGAFGKGSATPLGENSKVVNKLVNQGVPEANAMQFAANLPAYWGGMSGPGEGTSGPPYIGAIICILAIIGCVVVKHPLRWGLLAASVLGIMMSWGSFFSGFNLFLLDYLPLYNKFRAPSMSLVIPQLTLPLMAALVLHYLLFDKNSREHLQQNFKKILYTLGGLTALLALIYIANDYNSAGDESLKQMLISQAGMNDDMARSVISGMKEDRSSMFGGQILRSIGFMILVLGMIWLYIKNYIKPIVAVAILGVVCMIDLFIIDKEYLGEAHYMPADELQEQSFAKTSIDEAILKDTDPNYRVFNMAGDRFNESRTSYFHKSIGGYHPAKLRLYQDVIERYLSVNTNPEILNMLNTKYVIAANPENRQPMLMPNGQAYGHAWLVKSIKQVKDDAEELQTIGITNLKDTAVVQADFAAAAAQPQWDSTAAIKLTKFDNDVMEYSFTSSAPQFAVFSEVYYPYGWNAYIDGKKVDYVKTDYVLRGLSIPAGTHAIKFVFEPESYKKGVTISYVGSFLIYIFVLGGFFMAWWQNRKKNKTVKD</sequence>
<gene>
    <name evidence="2" type="ORF">ACFS6H_10085</name>
</gene>
<evidence type="ECO:0000313" key="3">
    <source>
        <dbReference type="Proteomes" id="UP001597511"/>
    </source>
</evidence>